<reference evidence="1" key="1">
    <citation type="journal article" date="2005" name="BMC Biol.">
        <title>The sequence of rice chromosomes 11 and 12, rich in disease resistance genes and recent gene duplications.</title>
        <authorList>
            <consortium name="The rice chromosomes 11 and 12 sequencing consortia"/>
        </authorList>
    </citation>
    <scope>NUCLEOTIDE SEQUENCE [LARGE SCALE GENOMIC DNA]</scope>
</reference>
<dbReference type="PANTHER" id="PTHR35046:SF26">
    <property type="entry name" value="RNA-DIRECTED DNA POLYMERASE"/>
    <property type="match status" value="1"/>
</dbReference>
<dbReference type="EMBL" id="DP000011">
    <property type="protein sequence ID" value="ABA97710.1"/>
    <property type="molecule type" value="Genomic_DNA"/>
</dbReference>
<organism evidence="1">
    <name type="scientific">Oryza sativa subsp. japonica</name>
    <name type="common">Rice</name>
    <dbReference type="NCBI Taxonomy" id="39947"/>
    <lineage>
        <taxon>Eukaryota</taxon>
        <taxon>Viridiplantae</taxon>
        <taxon>Streptophyta</taxon>
        <taxon>Embryophyta</taxon>
        <taxon>Tracheophyta</taxon>
        <taxon>Spermatophyta</taxon>
        <taxon>Magnoliopsida</taxon>
        <taxon>Liliopsida</taxon>
        <taxon>Poales</taxon>
        <taxon>Poaceae</taxon>
        <taxon>BOP clade</taxon>
        <taxon>Oryzoideae</taxon>
        <taxon>Oryzeae</taxon>
        <taxon>Oryzinae</taxon>
        <taxon>Oryza</taxon>
        <taxon>Oryza sativa</taxon>
    </lineage>
</organism>
<name>Q2QSB0_ORYSJ</name>
<dbReference type="AlphaFoldDB" id="Q2QSB0"/>
<reference evidence="1" key="3">
    <citation type="submission" date="2006-01" db="EMBL/GenBank/DDBJ databases">
        <authorList>
            <person name="Buell R."/>
        </authorList>
    </citation>
    <scope>NUCLEOTIDE SEQUENCE</scope>
</reference>
<dbReference type="PANTHER" id="PTHR35046">
    <property type="entry name" value="ZINC KNUCKLE (CCHC-TYPE) FAMILY PROTEIN"/>
    <property type="match status" value="1"/>
</dbReference>
<proteinExistence type="predicted"/>
<dbReference type="CDD" id="cd00303">
    <property type="entry name" value="retropepsin_like"/>
    <property type="match status" value="1"/>
</dbReference>
<protein>
    <submittedName>
        <fullName evidence="1">Retrotransposon protein, putative, Ty3-gypsy subclass</fullName>
    </submittedName>
</protein>
<gene>
    <name evidence="1" type="ordered locus">LOC_Os12g24740</name>
</gene>
<reference evidence="1" key="2">
    <citation type="submission" date="2005-04" db="EMBL/GenBank/DDBJ databases">
        <authorList>
            <person name="Buell C.R."/>
            <person name="Wing R.A."/>
            <person name="McCombie W.A."/>
            <person name="Ouyang S."/>
        </authorList>
    </citation>
    <scope>NUCLEOTIDE SEQUENCE</scope>
</reference>
<evidence type="ECO:0000313" key="1">
    <source>
        <dbReference type="EMBL" id="ABA97710.1"/>
    </source>
</evidence>
<sequence length="230" mass="26272">MTSMSGAQNQRYQQGARDDRTLVQQVLSSQMEKAEQWQYHELFETKFVVKDRTCHSIIDSESCNNFVRSDLVKKLELPTQPHPHPYYIKWFNSCSKFKASENNQGNEEEEKKNEEQKDLSIAPCMLEECLIDQAPTISEDEKKGKDNGATTAQEHNMRISYSLSSSSSCLNELQVGLQEGECSGFSTTKISGSNHMTIKKCSSPDVIDKDKFNTLHDKSYLLGRKKRNRT</sequence>
<accession>Q2QSB0</accession>